<feature type="signal peptide" evidence="1">
    <location>
        <begin position="1"/>
        <end position="22"/>
    </location>
</feature>
<reference evidence="2" key="1">
    <citation type="submission" date="2022-07" db="EMBL/GenBank/DDBJ databases">
        <title>Genome Sequence of Xylaria arbuscula.</title>
        <authorList>
            <person name="Buettner E."/>
        </authorList>
    </citation>
    <scope>NUCLEOTIDE SEQUENCE</scope>
    <source>
        <strain evidence="2">VT107</strain>
    </source>
</reference>
<comment type="caution">
    <text evidence="2">The sequence shown here is derived from an EMBL/GenBank/DDBJ whole genome shotgun (WGS) entry which is preliminary data.</text>
</comment>
<feature type="chain" id="PRO_5040801605" evidence="1">
    <location>
        <begin position="23"/>
        <end position="403"/>
    </location>
</feature>
<organism evidence="2 3">
    <name type="scientific">Xylaria arbuscula</name>
    <dbReference type="NCBI Taxonomy" id="114810"/>
    <lineage>
        <taxon>Eukaryota</taxon>
        <taxon>Fungi</taxon>
        <taxon>Dikarya</taxon>
        <taxon>Ascomycota</taxon>
        <taxon>Pezizomycotina</taxon>
        <taxon>Sordariomycetes</taxon>
        <taxon>Xylariomycetidae</taxon>
        <taxon>Xylariales</taxon>
        <taxon>Xylariaceae</taxon>
        <taxon>Xylaria</taxon>
    </lineage>
</organism>
<evidence type="ECO:0000313" key="3">
    <source>
        <dbReference type="Proteomes" id="UP001148614"/>
    </source>
</evidence>
<evidence type="ECO:0000313" key="2">
    <source>
        <dbReference type="EMBL" id="KAJ3564085.1"/>
    </source>
</evidence>
<gene>
    <name evidence="2" type="ORF">NPX13_g7966</name>
</gene>
<accession>A0A9W8TJW5</accession>
<proteinExistence type="predicted"/>
<dbReference type="AlphaFoldDB" id="A0A9W8TJW5"/>
<sequence>MAGICLVFALLTIHANLRTCHAAAIQSINTPATAVINSSKWQPDDFDWDAKRALSGPKETWKGLYVNLTDNKHAASVLTTDVALYKADSGIASDLAIFNGTSPRTDLIPVLAWFAGMSWLEAALTSITVLGTVSAIHGCVTDDGSPWDNFDCVVGIAGSVVSIGQAARGVYAGVKAAGWLATSSSRWLHSGLELIELTAFAKRELHPDRFQLIHERIISHVLNETFGHSEFIGYASADHRLGARDDEHLHPHAPIFRFKHPRHGFMDIASREHVTGTRFTISYANGLEKRDLDHLGRRQSFQHEKLTGGILEARFDEEAAMADRCNPTFDAAGAFDQLEDTIKCFTGGNWPDGNILMAQFYDSSCEATMGFAHLAFFENESNGEGLENLTPSGMPLPHCGPIP</sequence>
<evidence type="ECO:0000256" key="1">
    <source>
        <dbReference type="SAM" id="SignalP"/>
    </source>
</evidence>
<dbReference type="EMBL" id="JANPWZ010001664">
    <property type="protein sequence ID" value="KAJ3564085.1"/>
    <property type="molecule type" value="Genomic_DNA"/>
</dbReference>
<name>A0A9W8TJW5_9PEZI</name>
<keyword evidence="3" id="KW-1185">Reference proteome</keyword>
<keyword evidence="1" id="KW-0732">Signal</keyword>
<protein>
    <submittedName>
        <fullName evidence="2">Uncharacterized protein</fullName>
    </submittedName>
</protein>
<dbReference type="Proteomes" id="UP001148614">
    <property type="component" value="Unassembled WGS sequence"/>
</dbReference>